<dbReference type="InterPro" id="IPR001863">
    <property type="entry name" value="Glypican"/>
</dbReference>
<evidence type="ECO:0000313" key="14">
    <source>
        <dbReference type="EMBL" id="KAK3094962.1"/>
    </source>
</evidence>
<evidence type="ECO:0000256" key="10">
    <source>
        <dbReference type="ARBA" id="ARBA00023288"/>
    </source>
</evidence>
<sequence>MKMPNINPFQCLICVIVWTFGLSLDTDHECHRVKQEFLHRGIGSSHLVPDNPVYDKNISICFNAASRNSNQKTCCTRDMELKYKIAAGKYLTNSIKSKNAHLKKLVMDHLLEYQERVEELVVRSENNTAQLLSDIYRIPRTQHQAIVNEFYGNIRTYLRHKHVSIYGAVNTFFDSIFPFVYSSASWKQPASILSEEHKTCLRQSRQDIVPKPFKTFPNNISHGLNRAFSISKSYVDVLSLIVEAINTTDYLNVTEKCQDRITRLQYCSQCQGHVSVKPCKGLCLNSMRQCLAQFSVISEEWSGLVTAMVRLEGGVSQTNSIERMLGDLDTFIDRAIDYAKVTYQSYMDDVQKLCNYKVTVPVERTPPSKLPIRTSKLPIRESRTKRSFTGSLYERVLEVKKELLNARKMFDTFADDICDGDITYEQDYNSTTCWNGLEVGKYNFDVEDLSTLLKSALVIDPSLVVMKDKLTHMRINLMTRYPESDLGHSMMADSRREGSGYNGYLHIGHGTVIGPTDDEDMVDGSGSGSGSGDGNDNVDINIDKGFVDPEDPGTGSEVAKPGSAADHSTVKNLCLALMGALSGYMRRSIVDVENEPIKEEEDKYTLYLRSV</sequence>
<dbReference type="GO" id="GO:1905475">
    <property type="term" value="P:regulation of protein localization to membrane"/>
    <property type="evidence" value="ECO:0007669"/>
    <property type="project" value="TreeGrafter"/>
</dbReference>
<keyword evidence="15" id="KW-1185">Reference proteome</keyword>
<evidence type="ECO:0000256" key="12">
    <source>
        <dbReference type="SAM" id="MobiDB-lite"/>
    </source>
</evidence>
<keyword evidence="7" id="KW-0472">Membrane</keyword>
<dbReference type="GO" id="GO:0005576">
    <property type="term" value="C:extracellular region"/>
    <property type="evidence" value="ECO:0007669"/>
    <property type="project" value="TreeGrafter"/>
</dbReference>
<dbReference type="EMBL" id="VSWD01000008">
    <property type="protein sequence ID" value="KAK3094962.1"/>
    <property type="molecule type" value="Genomic_DNA"/>
</dbReference>
<dbReference type="Proteomes" id="UP001186944">
    <property type="component" value="Unassembled WGS sequence"/>
</dbReference>
<dbReference type="PANTHER" id="PTHR10822:SF29">
    <property type="entry name" value="DIVISION ABNORMALLY DELAYED PROTEIN"/>
    <property type="match status" value="1"/>
</dbReference>
<dbReference type="GO" id="GO:0009986">
    <property type="term" value="C:cell surface"/>
    <property type="evidence" value="ECO:0007669"/>
    <property type="project" value="TreeGrafter"/>
</dbReference>
<evidence type="ECO:0000313" key="15">
    <source>
        <dbReference type="Proteomes" id="UP001186944"/>
    </source>
</evidence>
<evidence type="ECO:0000256" key="7">
    <source>
        <dbReference type="ARBA" id="ARBA00023136"/>
    </source>
</evidence>
<keyword evidence="4" id="KW-0336">GPI-anchor</keyword>
<protein>
    <recommendedName>
        <fullName evidence="16">Glypican-5</fullName>
    </recommendedName>
</protein>
<evidence type="ECO:0000256" key="13">
    <source>
        <dbReference type="SAM" id="SignalP"/>
    </source>
</evidence>
<evidence type="ECO:0000256" key="8">
    <source>
        <dbReference type="ARBA" id="ARBA00023180"/>
    </source>
</evidence>
<evidence type="ECO:0000256" key="9">
    <source>
        <dbReference type="ARBA" id="ARBA00023207"/>
    </source>
</evidence>
<evidence type="ECO:0008006" key="16">
    <source>
        <dbReference type="Google" id="ProtNLM"/>
    </source>
</evidence>
<dbReference type="AlphaFoldDB" id="A0AA88Y2Y9"/>
<comment type="similarity">
    <text evidence="2 11">Belongs to the glypican family.</text>
</comment>
<keyword evidence="6" id="KW-0654">Proteoglycan</keyword>
<comment type="subcellular location">
    <subcellularLocation>
        <location evidence="1">Cell membrane</location>
        <topology evidence="1">Lipid-anchor</topology>
        <topology evidence="1">GPI-anchor</topology>
    </subcellularLocation>
</comment>
<name>A0AA88Y2Y9_PINIB</name>
<evidence type="ECO:0000256" key="3">
    <source>
        <dbReference type="ARBA" id="ARBA00022475"/>
    </source>
</evidence>
<comment type="caution">
    <text evidence="14">The sequence shown here is derived from an EMBL/GenBank/DDBJ whole genome shotgun (WGS) entry which is preliminary data.</text>
</comment>
<evidence type="ECO:0000256" key="11">
    <source>
        <dbReference type="RuleBase" id="RU003518"/>
    </source>
</evidence>
<evidence type="ECO:0000256" key="5">
    <source>
        <dbReference type="ARBA" id="ARBA00022729"/>
    </source>
</evidence>
<evidence type="ECO:0000256" key="1">
    <source>
        <dbReference type="ARBA" id="ARBA00004609"/>
    </source>
</evidence>
<reference evidence="14" key="1">
    <citation type="submission" date="2019-08" db="EMBL/GenBank/DDBJ databases">
        <title>The improved chromosome-level genome for the pearl oyster Pinctada fucata martensii using PacBio sequencing and Hi-C.</title>
        <authorList>
            <person name="Zheng Z."/>
        </authorList>
    </citation>
    <scope>NUCLEOTIDE SEQUENCE</scope>
    <source>
        <strain evidence="14">ZZ-2019</strain>
        <tissue evidence="14">Adductor muscle</tissue>
    </source>
</reference>
<keyword evidence="9" id="KW-0357">Heparan sulfate</keyword>
<evidence type="ECO:0000256" key="4">
    <source>
        <dbReference type="ARBA" id="ARBA00022622"/>
    </source>
</evidence>
<keyword evidence="10" id="KW-0449">Lipoprotein</keyword>
<evidence type="ECO:0000256" key="6">
    <source>
        <dbReference type="ARBA" id="ARBA00022974"/>
    </source>
</evidence>
<feature type="signal peptide" evidence="13">
    <location>
        <begin position="1"/>
        <end position="23"/>
    </location>
</feature>
<keyword evidence="3" id="KW-1003">Cell membrane</keyword>
<dbReference type="Pfam" id="PF01153">
    <property type="entry name" value="Glypican"/>
    <property type="match status" value="1"/>
</dbReference>
<dbReference type="GO" id="GO:0016477">
    <property type="term" value="P:cell migration"/>
    <property type="evidence" value="ECO:0007669"/>
    <property type="project" value="TreeGrafter"/>
</dbReference>
<feature type="region of interest" description="Disordered" evidence="12">
    <location>
        <begin position="515"/>
        <end position="565"/>
    </location>
</feature>
<organism evidence="14 15">
    <name type="scientific">Pinctada imbricata</name>
    <name type="common">Atlantic pearl-oyster</name>
    <name type="synonym">Pinctada martensii</name>
    <dbReference type="NCBI Taxonomy" id="66713"/>
    <lineage>
        <taxon>Eukaryota</taxon>
        <taxon>Metazoa</taxon>
        <taxon>Spiralia</taxon>
        <taxon>Lophotrochozoa</taxon>
        <taxon>Mollusca</taxon>
        <taxon>Bivalvia</taxon>
        <taxon>Autobranchia</taxon>
        <taxon>Pteriomorphia</taxon>
        <taxon>Pterioida</taxon>
        <taxon>Pterioidea</taxon>
        <taxon>Pteriidae</taxon>
        <taxon>Pinctada</taxon>
    </lineage>
</organism>
<dbReference type="GO" id="GO:0005886">
    <property type="term" value="C:plasma membrane"/>
    <property type="evidence" value="ECO:0007669"/>
    <property type="project" value="UniProtKB-SubCell"/>
</dbReference>
<accession>A0AA88Y2Y9</accession>
<dbReference type="GO" id="GO:0090263">
    <property type="term" value="P:positive regulation of canonical Wnt signaling pathway"/>
    <property type="evidence" value="ECO:0007669"/>
    <property type="project" value="TreeGrafter"/>
</dbReference>
<dbReference type="GO" id="GO:0098552">
    <property type="term" value="C:side of membrane"/>
    <property type="evidence" value="ECO:0007669"/>
    <property type="project" value="UniProtKB-KW"/>
</dbReference>
<gene>
    <name evidence="14" type="ORF">FSP39_008375</name>
</gene>
<keyword evidence="5 13" id="KW-0732">Signal</keyword>
<dbReference type="PANTHER" id="PTHR10822">
    <property type="entry name" value="GLYPICAN"/>
    <property type="match status" value="1"/>
</dbReference>
<evidence type="ECO:0000256" key="2">
    <source>
        <dbReference type="ARBA" id="ARBA00010260"/>
    </source>
</evidence>
<keyword evidence="8" id="KW-0325">Glycoprotein</keyword>
<feature type="chain" id="PRO_5041676753" description="Glypican-5" evidence="13">
    <location>
        <begin position="24"/>
        <end position="611"/>
    </location>
</feature>
<proteinExistence type="inferred from homology"/>